<dbReference type="AlphaFoldDB" id="A0AAD8LPK6"/>
<evidence type="ECO:0000256" key="10">
    <source>
        <dbReference type="SAM" id="MobiDB-lite"/>
    </source>
</evidence>
<dbReference type="PANTHER" id="PTHR43178:SF5">
    <property type="entry name" value="LIPOAMIDE ACYLTRANSFERASE COMPONENT OF BRANCHED-CHAIN ALPHA-KETO ACID DEHYDROGENASE COMPLEX, MITOCHONDRIAL"/>
    <property type="match status" value="1"/>
</dbReference>
<dbReference type="EMBL" id="JAVEPI010000003">
    <property type="protein sequence ID" value="KAK1442556.1"/>
    <property type="molecule type" value="Genomic_DNA"/>
</dbReference>
<keyword evidence="5 9" id="KW-0450">Lipoyl</keyword>
<dbReference type="Proteomes" id="UP001230268">
    <property type="component" value="Unassembled WGS sequence"/>
</dbReference>
<comment type="cofactor">
    <cofactor evidence="1 9">
        <name>(R)-lipoate</name>
        <dbReference type="ChEBI" id="CHEBI:83088"/>
    </cofactor>
</comment>
<evidence type="ECO:0000256" key="3">
    <source>
        <dbReference type="ARBA" id="ARBA00007317"/>
    </source>
</evidence>
<dbReference type="Pfam" id="PF00364">
    <property type="entry name" value="Biotin_lipoyl"/>
    <property type="match status" value="1"/>
</dbReference>
<proteinExistence type="inferred from homology"/>
<dbReference type="GO" id="GO:0016407">
    <property type="term" value="F:acetyltransferase activity"/>
    <property type="evidence" value="ECO:0007669"/>
    <property type="project" value="TreeGrafter"/>
</dbReference>
<dbReference type="InterPro" id="IPR023213">
    <property type="entry name" value="CAT-like_dom_sf"/>
</dbReference>
<dbReference type="CDD" id="cd06849">
    <property type="entry name" value="lipoyl_domain"/>
    <property type="match status" value="1"/>
</dbReference>
<reference evidence="13" key="1">
    <citation type="submission" date="2023-08" db="EMBL/GenBank/DDBJ databases">
        <title>Draft sequence of the Babesia gibsoni genome.</title>
        <authorList>
            <person name="Yamagishi J.Y."/>
            <person name="Xuan X.X."/>
        </authorList>
    </citation>
    <scope>NUCLEOTIDE SEQUENCE</scope>
    <source>
        <strain evidence="13">Azabu</strain>
    </source>
</reference>
<keyword evidence="14" id="KW-1185">Reference proteome</keyword>
<name>A0AAD8LPK6_BABGI</name>
<dbReference type="PROSITE" id="PS51826">
    <property type="entry name" value="PSBD"/>
    <property type="match status" value="1"/>
</dbReference>
<dbReference type="Gene3D" id="3.30.559.10">
    <property type="entry name" value="Chloramphenicol acetyltransferase-like domain"/>
    <property type="match status" value="1"/>
</dbReference>
<keyword evidence="6" id="KW-0809">Transit peptide</keyword>
<feature type="compositionally biased region" description="Basic and acidic residues" evidence="10">
    <location>
        <begin position="129"/>
        <end position="145"/>
    </location>
</feature>
<dbReference type="InterPro" id="IPR003016">
    <property type="entry name" value="2-oxoA_DH_lipoyl-BS"/>
</dbReference>
<gene>
    <name evidence="13" type="ORF">BgAZ_300740</name>
</gene>
<evidence type="ECO:0000256" key="6">
    <source>
        <dbReference type="ARBA" id="ARBA00022946"/>
    </source>
</evidence>
<dbReference type="Pfam" id="PF00198">
    <property type="entry name" value="2-oxoacid_dh"/>
    <property type="match status" value="1"/>
</dbReference>
<dbReference type="GO" id="GO:0031405">
    <property type="term" value="F:lipoic acid binding"/>
    <property type="evidence" value="ECO:0007669"/>
    <property type="project" value="TreeGrafter"/>
</dbReference>
<dbReference type="InterPro" id="IPR036625">
    <property type="entry name" value="E3-bd_dom_sf"/>
</dbReference>
<keyword evidence="8 9" id="KW-0012">Acyltransferase</keyword>
<dbReference type="InterPro" id="IPR004167">
    <property type="entry name" value="PSBD"/>
</dbReference>
<evidence type="ECO:0000256" key="8">
    <source>
        <dbReference type="ARBA" id="ARBA00023315"/>
    </source>
</evidence>
<dbReference type="FunFam" id="2.40.50.100:FF:000013">
    <property type="entry name" value="Dihydrolipoamide acetyltransferase component of pyruvate dehydrogenase complex"/>
    <property type="match status" value="1"/>
</dbReference>
<protein>
    <recommendedName>
        <fullName evidence="9">Dihydrolipoamide acetyltransferase component of pyruvate dehydrogenase complex</fullName>
        <ecNumber evidence="9">2.3.1.-</ecNumber>
    </recommendedName>
</protein>
<dbReference type="Gene3D" id="4.10.320.10">
    <property type="entry name" value="E3-binding domain"/>
    <property type="match status" value="1"/>
</dbReference>
<feature type="region of interest" description="Disordered" evidence="10">
    <location>
        <begin position="104"/>
        <end position="149"/>
    </location>
</feature>
<comment type="caution">
    <text evidence="13">The sequence shown here is derived from an EMBL/GenBank/DDBJ whole genome shotgun (WGS) entry which is preliminary data.</text>
</comment>
<keyword evidence="4 9" id="KW-0808">Transferase</keyword>
<comment type="subcellular location">
    <subcellularLocation>
        <location evidence="2">Mitochondrion matrix</location>
    </subcellularLocation>
</comment>
<dbReference type="EC" id="2.3.1.-" evidence="9"/>
<accession>A0AAD8LPK6</accession>
<evidence type="ECO:0000256" key="4">
    <source>
        <dbReference type="ARBA" id="ARBA00022679"/>
    </source>
</evidence>
<organism evidence="13 14">
    <name type="scientific">Babesia gibsoni</name>
    <dbReference type="NCBI Taxonomy" id="33632"/>
    <lineage>
        <taxon>Eukaryota</taxon>
        <taxon>Sar</taxon>
        <taxon>Alveolata</taxon>
        <taxon>Apicomplexa</taxon>
        <taxon>Aconoidasida</taxon>
        <taxon>Piroplasmida</taxon>
        <taxon>Babesiidae</taxon>
        <taxon>Babesia</taxon>
    </lineage>
</organism>
<feature type="domain" description="Lipoyl-binding" evidence="11">
    <location>
        <begin position="32"/>
        <end position="107"/>
    </location>
</feature>
<dbReference type="GO" id="GO:0005759">
    <property type="term" value="C:mitochondrial matrix"/>
    <property type="evidence" value="ECO:0007669"/>
    <property type="project" value="UniProtKB-SubCell"/>
</dbReference>
<dbReference type="InterPro" id="IPR050743">
    <property type="entry name" value="2-oxoacid_DH_E2_comp"/>
</dbReference>
<dbReference type="PROSITE" id="PS00189">
    <property type="entry name" value="LIPOYL"/>
    <property type="match status" value="1"/>
</dbReference>
<evidence type="ECO:0000256" key="9">
    <source>
        <dbReference type="RuleBase" id="RU003423"/>
    </source>
</evidence>
<feature type="compositionally biased region" description="Acidic residues" evidence="10">
    <location>
        <begin position="105"/>
        <end position="120"/>
    </location>
</feature>
<evidence type="ECO:0000256" key="2">
    <source>
        <dbReference type="ARBA" id="ARBA00004305"/>
    </source>
</evidence>
<evidence type="ECO:0000313" key="13">
    <source>
        <dbReference type="EMBL" id="KAK1442556.1"/>
    </source>
</evidence>
<dbReference type="SUPFAM" id="SSF52777">
    <property type="entry name" value="CoA-dependent acyltransferases"/>
    <property type="match status" value="1"/>
</dbReference>
<dbReference type="SUPFAM" id="SSF47005">
    <property type="entry name" value="Peripheral subunit-binding domain of 2-oxo acid dehydrogenase complex"/>
    <property type="match status" value="1"/>
</dbReference>
<keyword evidence="13" id="KW-0670">Pyruvate</keyword>
<evidence type="ECO:0000256" key="7">
    <source>
        <dbReference type="ARBA" id="ARBA00023128"/>
    </source>
</evidence>
<comment type="similarity">
    <text evidence="3 9">Belongs to the 2-oxoacid dehydrogenase family.</text>
</comment>
<sequence>MLLHNLLSLGARRLYNSTALRFIHMSARMNKITTFKLSDIGEGISEVELLRWNKAVGDEVEEMEIVCTVQSDKAAVDITSRYTGIVKKLHVETGDIIKIGNPLMDIEEEGGGDDDPEPAEVADKKKKTEVKDKPTPPPRTQREAAGRVVASPAVKQLAKQLGVDIERVTPTGPMGQVTKEDVEKGAAVSAPISDVPHEFVKLNAIGRGMVKSMVASLQVPHVTVGEDLDVTDLRAFYLQKRGEEKEFKLTMTPFMLKALSLTLKEFPMMNSKFAGDGYLQFTVHNVNVAVATSRGLLVPIIRNVESKNIRQLQMDLIDVQTRSNEMRLTAEDMKGGTVTLSNLGAIGGTFVKACLFEGQSAILALGRAKKQPCYVGDELKPRDVAPMGVTADHRHLDGATIARFAAAFKAKLEDVELLKQHYDC</sequence>
<feature type="domain" description="Peripheral subunit-binding (PSBD)" evidence="12">
    <location>
        <begin position="149"/>
        <end position="186"/>
    </location>
</feature>
<evidence type="ECO:0000259" key="12">
    <source>
        <dbReference type="PROSITE" id="PS51826"/>
    </source>
</evidence>
<dbReference type="Gene3D" id="2.40.50.100">
    <property type="match status" value="1"/>
</dbReference>
<dbReference type="InterPro" id="IPR000089">
    <property type="entry name" value="Biotin_lipoyl"/>
</dbReference>
<dbReference type="Pfam" id="PF02817">
    <property type="entry name" value="E3_binding"/>
    <property type="match status" value="1"/>
</dbReference>
<dbReference type="PANTHER" id="PTHR43178">
    <property type="entry name" value="DIHYDROLIPOAMIDE ACETYLTRANSFERASE COMPONENT OF PYRUVATE DEHYDROGENASE COMPLEX"/>
    <property type="match status" value="1"/>
</dbReference>
<evidence type="ECO:0000259" key="11">
    <source>
        <dbReference type="PROSITE" id="PS50968"/>
    </source>
</evidence>
<dbReference type="PROSITE" id="PS50968">
    <property type="entry name" value="BIOTINYL_LIPOYL"/>
    <property type="match status" value="1"/>
</dbReference>
<keyword evidence="7" id="KW-0496">Mitochondrion</keyword>
<dbReference type="SUPFAM" id="SSF51230">
    <property type="entry name" value="Single hybrid motif"/>
    <property type="match status" value="1"/>
</dbReference>
<evidence type="ECO:0000256" key="5">
    <source>
        <dbReference type="ARBA" id="ARBA00022823"/>
    </source>
</evidence>
<dbReference type="InterPro" id="IPR001078">
    <property type="entry name" value="2-oxoacid_DH_actylTfrase"/>
</dbReference>
<dbReference type="InterPro" id="IPR011053">
    <property type="entry name" value="Single_hybrid_motif"/>
</dbReference>
<evidence type="ECO:0000313" key="14">
    <source>
        <dbReference type="Proteomes" id="UP001230268"/>
    </source>
</evidence>
<evidence type="ECO:0000256" key="1">
    <source>
        <dbReference type="ARBA" id="ARBA00001938"/>
    </source>
</evidence>